<dbReference type="Proteomes" id="UP000886885">
    <property type="component" value="Chromosome 6A"/>
</dbReference>
<name>A0A8X7ZN55_POPTO</name>
<reference evidence="2" key="1">
    <citation type="journal article" date="2020" name="bioRxiv">
        <title>Hybrid origin of Populus tomentosa Carr. identified through genome sequencing and phylogenomic analysis.</title>
        <authorList>
            <person name="An X."/>
            <person name="Gao K."/>
            <person name="Chen Z."/>
            <person name="Li J."/>
            <person name="Yang X."/>
            <person name="Yang X."/>
            <person name="Zhou J."/>
            <person name="Guo T."/>
            <person name="Zhao T."/>
            <person name="Huang S."/>
            <person name="Miao D."/>
            <person name="Khan W.U."/>
            <person name="Rao P."/>
            <person name="Ye M."/>
            <person name="Lei B."/>
            <person name="Liao W."/>
            <person name="Wang J."/>
            <person name="Ji L."/>
            <person name="Li Y."/>
            <person name="Guo B."/>
            <person name="Mustafa N.S."/>
            <person name="Li S."/>
            <person name="Yun Q."/>
            <person name="Keller S.R."/>
            <person name="Mao J."/>
            <person name="Zhang R."/>
            <person name="Strauss S.H."/>
        </authorList>
    </citation>
    <scope>NUCLEOTIDE SEQUENCE</scope>
    <source>
        <strain evidence="2">GM15</strain>
        <tissue evidence="2">Leaf</tissue>
    </source>
</reference>
<feature type="compositionally biased region" description="Low complexity" evidence="1">
    <location>
        <begin position="178"/>
        <end position="188"/>
    </location>
</feature>
<protein>
    <submittedName>
        <fullName evidence="2">Uncharacterized protein</fullName>
    </submittedName>
</protein>
<gene>
    <name evidence="2" type="ORF">POTOM_024349</name>
</gene>
<dbReference type="PANTHER" id="PTHR48473:SF1">
    <property type="entry name" value="TIR DOMAIN-CONTAINING PROTEIN"/>
    <property type="match status" value="1"/>
</dbReference>
<feature type="region of interest" description="Disordered" evidence="1">
    <location>
        <begin position="1"/>
        <end position="322"/>
    </location>
</feature>
<sequence>MDNQTRPKSRGSRRISTSELHRRAFRSNELVDRLLPPPPPPPAPAPPPPPPPPRSSPPPPRRAPLAKHASPSPPRRAPLARHASPPRFLAAEFPPPPRRAPLAKHASPPRRAPLAKHASPSPPRRAPLARHASPPRFLAAELPPPPRRAPLAKHASPPRRAPVAKKASPSPPRRASRRAPVAVAKKASPSPPRRAPVAKKASPSPPRRAPRRAPVAVAKKASPSPPRRAPVAKKASPSPPRRAPRRATVAVAKKASPSPPRRAPLAKHASHPRFLAAELPPPPDSEIVEAGNGSEVKVEPNLGPHKSSKREAPPRQISSPGDLYVTLDESGLEAQNPSKVKDESISQRQNQINEETIEWLLLIINVLLEAMAAVFDQVGHALTGMVIAFLALFVSTFDLICKAWKEGVQSSQPFGGLLECYGLAAAVWQCFYSTMGYWTVKCAMPAVGGDSDASKLGSKQIFIVKLLYA</sequence>
<proteinExistence type="predicted"/>
<dbReference type="PANTHER" id="PTHR48473">
    <property type="entry name" value="TIR DOMAIN-CONTAINING PROTEIN"/>
    <property type="match status" value="1"/>
</dbReference>
<organism evidence="2 3">
    <name type="scientific">Populus tomentosa</name>
    <name type="common">Chinese white poplar</name>
    <dbReference type="NCBI Taxonomy" id="118781"/>
    <lineage>
        <taxon>Eukaryota</taxon>
        <taxon>Viridiplantae</taxon>
        <taxon>Streptophyta</taxon>
        <taxon>Embryophyta</taxon>
        <taxon>Tracheophyta</taxon>
        <taxon>Spermatophyta</taxon>
        <taxon>Magnoliopsida</taxon>
        <taxon>eudicotyledons</taxon>
        <taxon>Gunneridae</taxon>
        <taxon>Pentapetalae</taxon>
        <taxon>rosids</taxon>
        <taxon>fabids</taxon>
        <taxon>Malpighiales</taxon>
        <taxon>Salicaceae</taxon>
        <taxon>Saliceae</taxon>
        <taxon>Populus</taxon>
    </lineage>
</organism>
<feature type="compositionally biased region" description="Low complexity" evidence="1">
    <location>
        <begin position="129"/>
        <end position="141"/>
    </location>
</feature>
<feature type="compositionally biased region" description="Low complexity" evidence="1">
    <location>
        <begin position="80"/>
        <end position="92"/>
    </location>
</feature>
<dbReference type="AlphaFoldDB" id="A0A8X7ZN55"/>
<feature type="compositionally biased region" description="Low complexity" evidence="1">
    <location>
        <begin position="246"/>
        <end position="256"/>
    </location>
</feature>
<evidence type="ECO:0000256" key="1">
    <source>
        <dbReference type="SAM" id="MobiDB-lite"/>
    </source>
</evidence>
<dbReference type="EMBL" id="JAAWWB010000011">
    <property type="protein sequence ID" value="KAG6772919.1"/>
    <property type="molecule type" value="Genomic_DNA"/>
</dbReference>
<accession>A0A8X7ZN55</accession>
<evidence type="ECO:0000313" key="3">
    <source>
        <dbReference type="Proteomes" id="UP000886885"/>
    </source>
</evidence>
<comment type="caution">
    <text evidence="2">The sequence shown here is derived from an EMBL/GenBank/DDBJ whole genome shotgun (WGS) entry which is preliminary data.</text>
</comment>
<feature type="compositionally biased region" description="Low complexity" evidence="1">
    <location>
        <begin position="212"/>
        <end position="222"/>
    </location>
</feature>
<evidence type="ECO:0000313" key="2">
    <source>
        <dbReference type="EMBL" id="KAG6772919.1"/>
    </source>
</evidence>
<dbReference type="OrthoDB" id="835968at2759"/>
<feature type="compositionally biased region" description="Pro residues" evidence="1">
    <location>
        <begin position="35"/>
        <end position="62"/>
    </location>
</feature>
<keyword evidence="3" id="KW-1185">Reference proteome</keyword>